<gene>
    <name evidence="2" type="ORF">DS031_17560</name>
</gene>
<feature type="domain" description="YkoP-like" evidence="1">
    <location>
        <begin position="3"/>
        <end position="183"/>
    </location>
</feature>
<accession>A0A366XRK2</accession>
<sequence length="185" mass="21613">MKDHLLTIWNILDPIYYMFTRLTYLDKGMDGKNNIFRVRLTRYRGRNVTLFDGTQIKKNDLLVKIHLHNVRLIHEMKHIKGEIRKGRFICKCVESSLPGLVTYINSHEKNGEIKGIVGITSLTTGSRRLGFESFYIINPFYKWFKSIAHLPICLLSSVSSFSAIKKQFPKYLFMSKEMLLQKYGS</sequence>
<dbReference type="RefSeq" id="WP_113807363.1">
    <property type="nucleotide sequence ID" value="NZ_QOCW01000022.1"/>
</dbReference>
<dbReference type="OrthoDB" id="1951946at2"/>
<proteinExistence type="predicted"/>
<comment type="caution">
    <text evidence="2">The sequence shown here is derived from an EMBL/GenBank/DDBJ whole genome shotgun (WGS) entry which is preliminary data.</text>
</comment>
<dbReference type="InterPro" id="IPR054467">
    <property type="entry name" value="YkoP-like_dom"/>
</dbReference>
<dbReference type="EMBL" id="QOCW01000022">
    <property type="protein sequence ID" value="RBW68326.1"/>
    <property type="molecule type" value="Genomic_DNA"/>
</dbReference>
<dbReference type="Pfam" id="PF22790">
    <property type="entry name" value="YkoP"/>
    <property type="match status" value="1"/>
</dbReference>
<organism evidence="2 3">
    <name type="scientific">Bacillus taeanensis</name>
    <dbReference type="NCBI Taxonomy" id="273032"/>
    <lineage>
        <taxon>Bacteria</taxon>
        <taxon>Bacillati</taxon>
        <taxon>Bacillota</taxon>
        <taxon>Bacilli</taxon>
        <taxon>Bacillales</taxon>
        <taxon>Bacillaceae</taxon>
        <taxon>Bacillus</taxon>
    </lineage>
</organism>
<dbReference type="Proteomes" id="UP000253314">
    <property type="component" value="Unassembled WGS sequence"/>
</dbReference>
<protein>
    <recommendedName>
        <fullName evidence="1">YkoP-like domain-containing protein</fullName>
    </recommendedName>
</protein>
<keyword evidence="3" id="KW-1185">Reference proteome</keyword>
<name>A0A366XRK2_9BACI</name>
<evidence type="ECO:0000313" key="2">
    <source>
        <dbReference type="EMBL" id="RBW68326.1"/>
    </source>
</evidence>
<evidence type="ECO:0000259" key="1">
    <source>
        <dbReference type="Pfam" id="PF22790"/>
    </source>
</evidence>
<dbReference type="AlphaFoldDB" id="A0A366XRK2"/>
<reference evidence="2 3" key="1">
    <citation type="submission" date="2018-07" db="EMBL/GenBank/DDBJ databases">
        <title>Lottiidibacillus patelloidae gen. nov., sp. nov., isolated from the intestinal tract of a marine limpet and the reclassification of B. taeanensis BH030017T, B. algicola KMM 3737T and B. hwajinpoensis SW-72T as genus Lottiidibacillus.</title>
        <authorList>
            <person name="Liu R."/>
            <person name="Huang Z."/>
        </authorList>
    </citation>
    <scope>NUCLEOTIDE SEQUENCE [LARGE SCALE GENOMIC DNA]</scope>
    <source>
        <strain evidence="2 3">BH030017</strain>
    </source>
</reference>
<evidence type="ECO:0000313" key="3">
    <source>
        <dbReference type="Proteomes" id="UP000253314"/>
    </source>
</evidence>